<dbReference type="AlphaFoldDB" id="A0A8J2YP78"/>
<dbReference type="InterPro" id="IPR001173">
    <property type="entry name" value="Glyco_trans_2-like"/>
</dbReference>
<evidence type="ECO:0000313" key="5">
    <source>
        <dbReference type="EMBL" id="GGF01968.1"/>
    </source>
</evidence>
<dbReference type="GO" id="GO:0016757">
    <property type="term" value="F:glycosyltransferase activity"/>
    <property type="evidence" value="ECO:0007669"/>
    <property type="project" value="UniProtKB-KW"/>
</dbReference>
<dbReference type="EMBL" id="BMJQ01000001">
    <property type="protein sequence ID" value="GGF01968.1"/>
    <property type="molecule type" value="Genomic_DNA"/>
</dbReference>
<proteinExistence type="inferred from homology"/>
<dbReference type="InterPro" id="IPR029044">
    <property type="entry name" value="Nucleotide-diphossugar_trans"/>
</dbReference>
<name>A0A8J2YP78_9PROT</name>
<evidence type="ECO:0000313" key="6">
    <source>
        <dbReference type="Proteomes" id="UP000646365"/>
    </source>
</evidence>
<dbReference type="PANTHER" id="PTHR43179:SF12">
    <property type="entry name" value="GALACTOFURANOSYLTRANSFERASE GLFT2"/>
    <property type="match status" value="1"/>
</dbReference>
<evidence type="ECO:0000256" key="3">
    <source>
        <dbReference type="ARBA" id="ARBA00022679"/>
    </source>
</evidence>
<dbReference type="SUPFAM" id="SSF53448">
    <property type="entry name" value="Nucleotide-diphospho-sugar transferases"/>
    <property type="match status" value="1"/>
</dbReference>
<protein>
    <recommendedName>
        <fullName evidence="4">Glycosyltransferase 2-like domain-containing protein</fullName>
    </recommendedName>
</protein>
<dbReference type="Gene3D" id="3.90.550.10">
    <property type="entry name" value="Spore Coat Polysaccharide Biosynthesis Protein SpsA, Chain A"/>
    <property type="match status" value="1"/>
</dbReference>
<dbReference type="Pfam" id="PF00535">
    <property type="entry name" value="Glycos_transf_2"/>
    <property type="match status" value="1"/>
</dbReference>
<organism evidence="5 6">
    <name type="scientific">Aliidongia dinghuensis</name>
    <dbReference type="NCBI Taxonomy" id="1867774"/>
    <lineage>
        <taxon>Bacteria</taxon>
        <taxon>Pseudomonadati</taxon>
        <taxon>Pseudomonadota</taxon>
        <taxon>Alphaproteobacteria</taxon>
        <taxon>Rhodospirillales</taxon>
        <taxon>Dongiaceae</taxon>
        <taxon>Aliidongia</taxon>
    </lineage>
</organism>
<evidence type="ECO:0000256" key="2">
    <source>
        <dbReference type="ARBA" id="ARBA00022676"/>
    </source>
</evidence>
<evidence type="ECO:0000259" key="4">
    <source>
        <dbReference type="Pfam" id="PF00535"/>
    </source>
</evidence>
<reference evidence="5" key="2">
    <citation type="submission" date="2020-09" db="EMBL/GenBank/DDBJ databases">
        <authorList>
            <person name="Sun Q."/>
            <person name="Zhou Y."/>
        </authorList>
    </citation>
    <scope>NUCLEOTIDE SEQUENCE</scope>
    <source>
        <strain evidence="5">CGMCC 1.15725</strain>
    </source>
</reference>
<keyword evidence="2" id="KW-0328">Glycosyltransferase</keyword>
<gene>
    <name evidence="5" type="ORF">GCM10011611_04330</name>
</gene>
<keyword evidence="6" id="KW-1185">Reference proteome</keyword>
<keyword evidence="3" id="KW-0808">Transferase</keyword>
<evidence type="ECO:0000256" key="1">
    <source>
        <dbReference type="ARBA" id="ARBA00006739"/>
    </source>
</evidence>
<dbReference type="RefSeq" id="WP_189041964.1">
    <property type="nucleotide sequence ID" value="NZ_BMJQ01000001.1"/>
</dbReference>
<comment type="similarity">
    <text evidence="1">Belongs to the glycosyltransferase 2 family.</text>
</comment>
<dbReference type="PANTHER" id="PTHR43179">
    <property type="entry name" value="RHAMNOSYLTRANSFERASE WBBL"/>
    <property type="match status" value="1"/>
</dbReference>
<accession>A0A8J2YP78</accession>
<feature type="domain" description="Glycosyltransferase 2-like" evidence="4">
    <location>
        <begin position="108"/>
        <end position="280"/>
    </location>
</feature>
<dbReference type="Proteomes" id="UP000646365">
    <property type="component" value="Unassembled WGS sequence"/>
</dbReference>
<comment type="caution">
    <text evidence="5">The sequence shown here is derived from an EMBL/GenBank/DDBJ whole genome shotgun (WGS) entry which is preliminary data.</text>
</comment>
<reference evidence="5" key="1">
    <citation type="journal article" date="2014" name="Int. J. Syst. Evol. Microbiol.">
        <title>Complete genome sequence of Corynebacterium casei LMG S-19264T (=DSM 44701T), isolated from a smear-ripened cheese.</title>
        <authorList>
            <consortium name="US DOE Joint Genome Institute (JGI-PGF)"/>
            <person name="Walter F."/>
            <person name="Albersmeier A."/>
            <person name="Kalinowski J."/>
            <person name="Ruckert C."/>
        </authorList>
    </citation>
    <scope>NUCLEOTIDE SEQUENCE</scope>
    <source>
        <strain evidence="5">CGMCC 1.15725</strain>
    </source>
</reference>
<sequence length="427" mass="46647">MTAEPDAKSLLVFFWSGRVPLGRLSLSTDELPLPASAVANLAARTIAPAVGARTLDHGFKAMLPVFRRRMPDDSPADLAALLAATQPLQALGQAATTDEAKPARPRVSLIICTRSRPQALARCLISVAKARGLDEILVVDNAPGDPATRRIVDTFPHVAYLAEPRPGLSVARNVGLAATRGDIVLFTDDDVVIEPDWPQAMVRAFADPGVMAVTGLVLPAELETAAQVAFEQDLGGFGQGFRAMDFDAEFFAAMKGRGVPVWRIGSGANMGFRRAAFERVGLFDERLGAGASGCSEDSELWYRLLAVGARCRYEPAAVVRHYHRADWAGLTRQLRDYTKGHVVALFVQYWRWHYAGDIRRVFVSLPYYYLWLLKEGCRRGFGSRQRLLPAEIAGWCAGLRGAFNLWRADRRGNGPVALGRTRSETGA</sequence>